<reference evidence="8" key="1">
    <citation type="submission" date="2014-03" db="EMBL/GenBank/DDBJ databases">
        <authorList>
            <person name="Aksoy S."/>
            <person name="Warren W."/>
            <person name="Wilson R.K."/>
        </authorList>
    </citation>
    <scope>NUCLEOTIDE SEQUENCE [LARGE SCALE GENOMIC DNA]</scope>
    <source>
        <strain evidence="8">IAEA</strain>
    </source>
</reference>
<dbReference type="GO" id="GO:0043495">
    <property type="term" value="F:protein-membrane adaptor activity"/>
    <property type="evidence" value="ECO:0007669"/>
    <property type="project" value="TreeGrafter"/>
</dbReference>
<reference evidence="7" key="2">
    <citation type="submission" date="2020-05" db="UniProtKB">
        <authorList>
            <consortium name="EnsemblMetazoa"/>
        </authorList>
    </citation>
    <scope>IDENTIFICATION</scope>
    <source>
        <strain evidence="7">IAEA</strain>
    </source>
</reference>
<name>A0A1A9ZG60_GLOPL</name>
<dbReference type="AlphaFoldDB" id="A0A1A9ZG60"/>
<dbReference type="Proteomes" id="UP000092445">
    <property type="component" value="Unassembled WGS sequence"/>
</dbReference>
<keyword evidence="8" id="KW-1185">Reference proteome</keyword>
<keyword evidence="2" id="KW-0812">Transmembrane</keyword>
<dbReference type="STRING" id="7398.A0A1A9ZG60"/>
<sequence length="268" mass="30103">MRKICLGYWLATALLCVLTYALLSGNLQNSKKLEKLHQDVEEMAHVVLSKYAGKGDPTFLMEMIDRSVKKHLPKIWDDLNALKKGLKAGECPSLASGKPVLKIEERVNYASEELGAKIIAVQARPVCSPNYLKALLGMEFTTNPPVRMLESKMEPGNCFAFRNDTAVVTIKLPHLVLIDRIGLQHISQKQSPNGDTSNAPKDFTVFAIVGDRDVLLGKFHYGCIQSNLLQTFVIQPAEKYDLLRFHFNSNHGHPRYTCVYRIVVYGKM</sequence>
<dbReference type="EnsemblMetazoa" id="GPAI013576-RA">
    <property type="protein sequence ID" value="GPAI013576-PA"/>
    <property type="gene ID" value="GPAI013576"/>
</dbReference>
<dbReference type="PANTHER" id="PTHR12911">
    <property type="entry name" value="SAD1/UNC-84-LIKE PROTEIN-RELATED"/>
    <property type="match status" value="1"/>
</dbReference>
<dbReference type="GO" id="GO:0034993">
    <property type="term" value="C:meiotic nuclear membrane microtubule tethering complex"/>
    <property type="evidence" value="ECO:0007669"/>
    <property type="project" value="TreeGrafter"/>
</dbReference>
<evidence type="ECO:0000256" key="4">
    <source>
        <dbReference type="ARBA" id="ARBA00023136"/>
    </source>
</evidence>
<dbReference type="InterPro" id="IPR012919">
    <property type="entry name" value="SUN_dom"/>
</dbReference>
<keyword evidence="5" id="KW-0732">Signal</keyword>
<evidence type="ECO:0000256" key="1">
    <source>
        <dbReference type="ARBA" id="ARBA00004370"/>
    </source>
</evidence>
<proteinExistence type="predicted"/>
<dbReference type="InterPro" id="IPR045119">
    <property type="entry name" value="SUN1-5"/>
</dbReference>
<evidence type="ECO:0000313" key="8">
    <source>
        <dbReference type="Proteomes" id="UP000092445"/>
    </source>
</evidence>
<evidence type="ECO:0000259" key="6">
    <source>
        <dbReference type="PROSITE" id="PS51469"/>
    </source>
</evidence>
<dbReference type="Gene3D" id="2.60.120.260">
    <property type="entry name" value="Galactose-binding domain-like"/>
    <property type="match status" value="1"/>
</dbReference>
<evidence type="ECO:0000313" key="7">
    <source>
        <dbReference type="EnsemblMetazoa" id="GPAI013576-PA"/>
    </source>
</evidence>
<dbReference type="PANTHER" id="PTHR12911:SF8">
    <property type="entry name" value="KLAROID PROTEIN-RELATED"/>
    <property type="match status" value="1"/>
</dbReference>
<dbReference type="VEuPathDB" id="VectorBase:GPAI013576"/>
<dbReference type="PROSITE" id="PS51469">
    <property type="entry name" value="SUN"/>
    <property type="match status" value="1"/>
</dbReference>
<dbReference type="Pfam" id="PF07738">
    <property type="entry name" value="Sad1_UNC"/>
    <property type="match status" value="1"/>
</dbReference>
<evidence type="ECO:0000256" key="3">
    <source>
        <dbReference type="ARBA" id="ARBA00022989"/>
    </source>
</evidence>
<evidence type="ECO:0000256" key="2">
    <source>
        <dbReference type="ARBA" id="ARBA00022692"/>
    </source>
</evidence>
<feature type="chain" id="PRO_5008402872" evidence="5">
    <location>
        <begin position="22"/>
        <end position="268"/>
    </location>
</feature>
<organism evidence="7 8">
    <name type="scientific">Glossina pallidipes</name>
    <name type="common">Tsetse fly</name>
    <dbReference type="NCBI Taxonomy" id="7398"/>
    <lineage>
        <taxon>Eukaryota</taxon>
        <taxon>Metazoa</taxon>
        <taxon>Ecdysozoa</taxon>
        <taxon>Arthropoda</taxon>
        <taxon>Hexapoda</taxon>
        <taxon>Insecta</taxon>
        <taxon>Pterygota</taxon>
        <taxon>Neoptera</taxon>
        <taxon>Endopterygota</taxon>
        <taxon>Diptera</taxon>
        <taxon>Brachycera</taxon>
        <taxon>Muscomorpha</taxon>
        <taxon>Hippoboscoidea</taxon>
        <taxon>Glossinidae</taxon>
        <taxon>Glossina</taxon>
    </lineage>
</organism>
<keyword evidence="4" id="KW-0472">Membrane</keyword>
<evidence type="ECO:0000256" key="5">
    <source>
        <dbReference type="SAM" id="SignalP"/>
    </source>
</evidence>
<feature type="domain" description="SUN" evidence="6">
    <location>
        <begin position="107"/>
        <end position="268"/>
    </location>
</feature>
<feature type="signal peptide" evidence="5">
    <location>
        <begin position="1"/>
        <end position="21"/>
    </location>
</feature>
<protein>
    <submittedName>
        <fullName evidence="7">SUN domain-containing protein</fullName>
    </submittedName>
</protein>
<accession>A0A1A9ZG60</accession>
<comment type="subcellular location">
    <subcellularLocation>
        <location evidence="1">Membrane</location>
    </subcellularLocation>
</comment>
<keyword evidence="3" id="KW-1133">Transmembrane helix</keyword>